<reference evidence="1" key="1">
    <citation type="submission" date="2022-12" db="EMBL/GenBank/DDBJ databases">
        <title>Reference genome sequencing for broad-spectrum identification of bacterial and archaeal isolates by mass spectrometry.</title>
        <authorList>
            <person name="Sekiguchi Y."/>
            <person name="Tourlousse D.M."/>
        </authorList>
    </citation>
    <scope>NUCLEOTIDE SEQUENCE</scope>
    <source>
        <strain evidence="1">10succ1</strain>
    </source>
</reference>
<dbReference type="RefSeq" id="WP_281834933.1">
    <property type="nucleotide sequence ID" value="NZ_BSDY01000006.1"/>
</dbReference>
<proteinExistence type="predicted"/>
<organism evidence="1 2">
    <name type="scientific">Propionigenium maris DSM 9537</name>
    <dbReference type="NCBI Taxonomy" id="1123000"/>
    <lineage>
        <taxon>Bacteria</taxon>
        <taxon>Fusobacteriati</taxon>
        <taxon>Fusobacteriota</taxon>
        <taxon>Fusobacteriia</taxon>
        <taxon>Fusobacteriales</taxon>
        <taxon>Fusobacteriaceae</taxon>
        <taxon>Propionigenium</taxon>
    </lineage>
</organism>
<dbReference type="AlphaFoldDB" id="A0A9W6GKL4"/>
<gene>
    <name evidence="1" type="ORF">PM10SUCC1_15670</name>
</gene>
<comment type="caution">
    <text evidence="1">The sequence shown here is derived from an EMBL/GenBank/DDBJ whole genome shotgun (WGS) entry which is preliminary data.</text>
</comment>
<sequence>MKKILLFMILSSVSFGVSLDFGDGGSRRVQLLDGGRVRISESFKWEDPSKEVVLKDFPEDIRRESLVVENEDIGDTVFSIRQTDKKSIEEQYRGREVIYNNEKYTLLSLSPLIIERRRDGRVVINPPSQIEMEPVEESIQRNSVRIIGENPMKELDLSYEYESLKWQKIHNLNLDRRFLEDMVIFKNSGERSLRDMELTYGRQGRFNLSLEPQVEKKVDLAKKDIEVEKYYSYRSSEGVNHPELNLKVTGAKLPEGSSVRVIEDGRYIGSMVAKESDESLEFDGIVEEKVDIKTDTKELRFGEKLRRRSVDISIKNYRSDTALVRVVYDELPKRWYEMKSDLPYEITKEGIVFNIPIGANSRKNLKFSYIMEKI</sequence>
<name>A0A9W6GKL4_9FUSO</name>
<evidence type="ECO:0000313" key="1">
    <source>
        <dbReference type="EMBL" id="GLI56053.1"/>
    </source>
</evidence>
<protein>
    <recommendedName>
        <fullName evidence="3">DUF4139 domain-containing protein</fullName>
    </recommendedName>
</protein>
<evidence type="ECO:0008006" key="3">
    <source>
        <dbReference type="Google" id="ProtNLM"/>
    </source>
</evidence>
<keyword evidence="2" id="KW-1185">Reference proteome</keyword>
<accession>A0A9W6GKL4</accession>
<dbReference type="Proteomes" id="UP001144471">
    <property type="component" value="Unassembled WGS sequence"/>
</dbReference>
<evidence type="ECO:0000313" key="2">
    <source>
        <dbReference type="Proteomes" id="UP001144471"/>
    </source>
</evidence>
<dbReference type="EMBL" id="BSDY01000006">
    <property type="protein sequence ID" value="GLI56053.1"/>
    <property type="molecule type" value="Genomic_DNA"/>
</dbReference>